<feature type="transmembrane region" description="Helical" evidence="8">
    <location>
        <begin position="420"/>
        <end position="442"/>
    </location>
</feature>
<dbReference type="Pfam" id="PF07690">
    <property type="entry name" value="MFS_1"/>
    <property type="match status" value="1"/>
</dbReference>
<feature type="transmembrane region" description="Helical" evidence="8">
    <location>
        <begin position="279"/>
        <end position="301"/>
    </location>
</feature>
<keyword evidence="3 8" id="KW-0812">Transmembrane</keyword>
<dbReference type="AlphaFoldDB" id="A0A6P8ATF9"/>
<evidence type="ECO:0000313" key="9">
    <source>
        <dbReference type="Proteomes" id="UP000515153"/>
    </source>
</evidence>
<evidence type="ECO:0000256" key="7">
    <source>
        <dbReference type="SAM" id="MobiDB-lite"/>
    </source>
</evidence>
<reference evidence="10" key="2">
    <citation type="submission" date="2019-10" db="EMBL/GenBank/DDBJ databases">
        <authorList>
            <consortium name="NCBI Genome Project"/>
        </authorList>
    </citation>
    <scope>NUCLEOTIDE SEQUENCE</scope>
    <source>
        <strain evidence="10">NI907</strain>
    </source>
</reference>
<protein>
    <recommendedName>
        <fullName evidence="11">Major facilitator superfamily (MFS) profile domain-containing protein</fullName>
    </recommendedName>
</protein>
<dbReference type="PANTHER" id="PTHR43791">
    <property type="entry name" value="PERMEASE-RELATED"/>
    <property type="match status" value="1"/>
</dbReference>
<feature type="transmembrane region" description="Helical" evidence="8">
    <location>
        <begin position="514"/>
        <end position="535"/>
    </location>
</feature>
<keyword evidence="9" id="KW-1185">Reference proteome</keyword>
<dbReference type="InterPro" id="IPR036259">
    <property type="entry name" value="MFS_trans_sf"/>
</dbReference>
<reference evidence="10" key="1">
    <citation type="journal article" date="2019" name="Mol. Biol. Evol.">
        <title>Blast fungal genomes show frequent chromosomal changes, gene gains and losses, and effector gene turnover.</title>
        <authorList>
            <person name="Gomez Luciano L.B."/>
            <person name="Jason Tsai I."/>
            <person name="Chuma I."/>
            <person name="Tosa Y."/>
            <person name="Chen Y.H."/>
            <person name="Li J.Y."/>
            <person name="Li M.Y."/>
            <person name="Jade Lu M.Y."/>
            <person name="Nakayashiki H."/>
            <person name="Li W.H."/>
        </authorList>
    </citation>
    <scope>NUCLEOTIDE SEQUENCE</scope>
    <source>
        <strain evidence="10">NI907</strain>
    </source>
</reference>
<keyword evidence="2" id="KW-0813">Transport</keyword>
<evidence type="ECO:0000256" key="8">
    <source>
        <dbReference type="SAM" id="Phobius"/>
    </source>
</evidence>
<dbReference type="InterPro" id="IPR011701">
    <property type="entry name" value="MFS"/>
</dbReference>
<comment type="similarity">
    <text evidence="6">Belongs to the major facilitator superfamily. Allantoate permease family.</text>
</comment>
<evidence type="ECO:0000256" key="4">
    <source>
        <dbReference type="ARBA" id="ARBA00022989"/>
    </source>
</evidence>
<dbReference type="GeneID" id="41964902"/>
<feature type="compositionally biased region" description="Polar residues" evidence="7">
    <location>
        <begin position="22"/>
        <end position="31"/>
    </location>
</feature>
<feature type="region of interest" description="Disordered" evidence="7">
    <location>
        <begin position="1"/>
        <end position="53"/>
    </location>
</feature>
<name>A0A6P8ATF9_PYRGI</name>
<keyword evidence="5 8" id="KW-0472">Membrane</keyword>
<evidence type="ECO:0008006" key="11">
    <source>
        <dbReference type="Google" id="ProtNLM"/>
    </source>
</evidence>
<dbReference type="RefSeq" id="XP_030978201.1">
    <property type="nucleotide sequence ID" value="XM_031129994.1"/>
</dbReference>
<dbReference type="GO" id="GO:0022857">
    <property type="term" value="F:transmembrane transporter activity"/>
    <property type="evidence" value="ECO:0007669"/>
    <property type="project" value="InterPro"/>
</dbReference>
<feature type="compositionally biased region" description="Basic and acidic residues" evidence="7">
    <location>
        <begin position="11"/>
        <end position="20"/>
    </location>
</feature>
<evidence type="ECO:0000256" key="6">
    <source>
        <dbReference type="ARBA" id="ARBA00037968"/>
    </source>
</evidence>
<evidence type="ECO:0000256" key="3">
    <source>
        <dbReference type="ARBA" id="ARBA00022692"/>
    </source>
</evidence>
<reference evidence="10" key="3">
    <citation type="submission" date="2025-08" db="UniProtKB">
        <authorList>
            <consortium name="RefSeq"/>
        </authorList>
    </citation>
    <scope>IDENTIFICATION</scope>
    <source>
        <strain evidence="10">NI907</strain>
    </source>
</reference>
<proteinExistence type="inferred from homology"/>
<organism evidence="9 10">
    <name type="scientific">Pyricularia grisea</name>
    <name type="common">Crabgrass-specific blast fungus</name>
    <name type="synonym">Magnaporthe grisea</name>
    <dbReference type="NCBI Taxonomy" id="148305"/>
    <lineage>
        <taxon>Eukaryota</taxon>
        <taxon>Fungi</taxon>
        <taxon>Dikarya</taxon>
        <taxon>Ascomycota</taxon>
        <taxon>Pezizomycotina</taxon>
        <taxon>Sordariomycetes</taxon>
        <taxon>Sordariomycetidae</taxon>
        <taxon>Magnaporthales</taxon>
        <taxon>Pyriculariaceae</taxon>
        <taxon>Pyricularia</taxon>
    </lineage>
</organism>
<keyword evidence="4 8" id="KW-1133">Transmembrane helix</keyword>
<feature type="transmembrane region" description="Helical" evidence="8">
    <location>
        <begin position="155"/>
        <end position="177"/>
    </location>
</feature>
<comment type="subcellular location">
    <subcellularLocation>
        <location evidence="1">Membrane</location>
        <topology evidence="1">Multi-pass membrane protein</topology>
    </subcellularLocation>
</comment>
<dbReference type="Proteomes" id="UP000515153">
    <property type="component" value="Unplaced"/>
</dbReference>
<feature type="transmembrane region" description="Helical" evidence="8">
    <location>
        <begin position="350"/>
        <end position="368"/>
    </location>
</feature>
<dbReference type="GO" id="GO:0016020">
    <property type="term" value="C:membrane"/>
    <property type="evidence" value="ECO:0007669"/>
    <property type="project" value="UniProtKB-SubCell"/>
</dbReference>
<dbReference type="KEGG" id="pgri:PgNI_10014"/>
<feature type="transmembrane region" description="Helical" evidence="8">
    <location>
        <begin position="448"/>
        <end position="472"/>
    </location>
</feature>
<dbReference type="FunFam" id="1.20.1250.20:FF:000065">
    <property type="entry name" value="Putative MFS pantothenate transporter"/>
    <property type="match status" value="1"/>
</dbReference>
<feature type="transmembrane region" description="Helical" evidence="8">
    <location>
        <begin position="484"/>
        <end position="502"/>
    </location>
</feature>
<accession>A0A6P8ATF9</accession>
<evidence type="ECO:0000256" key="1">
    <source>
        <dbReference type="ARBA" id="ARBA00004141"/>
    </source>
</evidence>
<feature type="transmembrane region" description="Helical" evidence="8">
    <location>
        <begin position="215"/>
        <end position="236"/>
    </location>
</feature>
<evidence type="ECO:0000256" key="5">
    <source>
        <dbReference type="ARBA" id="ARBA00023136"/>
    </source>
</evidence>
<feature type="transmembrane region" description="Helical" evidence="8">
    <location>
        <begin position="248"/>
        <end position="267"/>
    </location>
</feature>
<dbReference type="SUPFAM" id="SSF103473">
    <property type="entry name" value="MFS general substrate transporter"/>
    <property type="match status" value="1"/>
</dbReference>
<sequence length="560" mass="62933">MAEGPGPAPKQQEDTPHLHGDMTQSPVTNTDGGDATKPTATQPDHVENVAAATTKRIADAGVIENNDDTNAPQASSPTPAPETAKKSLWWAWVYMFDWYPKHYPEEERKFLRKLDCFLLTFTCIAFFLKWLDQSNINNAYVSGMKEELGLYGNEYSLFGAFYNVGYIICQVPAMLILSRPKLSRYFLPTMEVLWSILTFAQSRLRSAADIYGTRFLLGLLETPVASGSLFIMSSWYKPEELFKRTGVWYVSNNIGVIMGGYLQAAAYTNLNGVGGMSGWRWLFVIDGCISLPLSVLGFFIFPGMPTSSRPWWMTEEQHAMGQRRMRDVGVEEPRRLSVKTFKTLLANRRWQWYGLGVLAYVLFLSSSYPHGQMALWLKDQAAKHGTYTVPQINTIPTGAQGVSVVTAVLATSLCMVYPTWAVFTAVQCLFLFANILLMVWYIPDGLKFFAYYLLGISAAVTPILVPTVNYWLKDSAEARAVCTGSMLTFGFAIQSFYPITVFPVVEAPQWKKGYIVNFCFILGCWASLCTGFYLYNRHQKSLEALREADREADKVKGDED</sequence>
<dbReference type="Gene3D" id="1.20.1250.20">
    <property type="entry name" value="MFS general substrate transporter like domains"/>
    <property type="match status" value="1"/>
</dbReference>
<evidence type="ECO:0000256" key="2">
    <source>
        <dbReference type="ARBA" id="ARBA00022448"/>
    </source>
</evidence>
<evidence type="ECO:0000313" key="10">
    <source>
        <dbReference type="RefSeq" id="XP_030978201.1"/>
    </source>
</evidence>
<gene>
    <name evidence="10" type="ORF">PgNI_10014</name>
</gene>
<dbReference type="PANTHER" id="PTHR43791:SF28">
    <property type="entry name" value="MAJOR FACILITATOR SUPERFAMILY (MFS) PROFILE DOMAIN-CONTAINING PROTEIN"/>
    <property type="match status" value="1"/>
</dbReference>